<proteinExistence type="predicted"/>
<protein>
    <recommendedName>
        <fullName evidence="1">Rhamnogalacturonase A/B/Epimerase-like pectate lyase domain-containing protein</fullName>
    </recommendedName>
</protein>
<keyword evidence="3" id="KW-1185">Reference proteome</keyword>
<evidence type="ECO:0000313" key="3">
    <source>
        <dbReference type="Proteomes" id="UP001231189"/>
    </source>
</evidence>
<feature type="domain" description="Rhamnogalacturonase A/B/Epimerase-like pectate lyase" evidence="1">
    <location>
        <begin position="70"/>
        <end position="117"/>
    </location>
</feature>
<dbReference type="Proteomes" id="UP001231189">
    <property type="component" value="Unassembled WGS sequence"/>
</dbReference>
<evidence type="ECO:0000259" key="1">
    <source>
        <dbReference type="Pfam" id="PF12708"/>
    </source>
</evidence>
<dbReference type="EMBL" id="JAUUTY010000042">
    <property type="protein sequence ID" value="KAK1603438.1"/>
    <property type="molecule type" value="Genomic_DNA"/>
</dbReference>
<dbReference type="AlphaFoldDB" id="A0AAD8VFS3"/>
<dbReference type="InterPro" id="IPR024535">
    <property type="entry name" value="RHGA/B-epi-like_pectate_lyase"/>
</dbReference>
<dbReference type="PANTHER" id="PTHR31339:SF20">
    <property type="entry name" value="OS07G0245200 PROTEIN"/>
    <property type="match status" value="1"/>
</dbReference>
<evidence type="ECO:0000313" key="2">
    <source>
        <dbReference type="EMBL" id="KAK1603438.1"/>
    </source>
</evidence>
<feature type="non-terminal residue" evidence="2">
    <location>
        <position position="1"/>
    </location>
</feature>
<accession>A0AAD8VFS3</accession>
<gene>
    <name evidence="2" type="ORF">QYE76_037510</name>
</gene>
<dbReference type="PANTHER" id="PTHR31339">
    <property type="entry name" value="PECTIN LYASE-RELATED"/>
    <property type="match status" value="1"/>
</dbReference>
<dbReference type="SUPFAM" id="SSF51126">
    <property type="entry name" value="Pectin lyase-like"/>
    <property type="match status" value="1"/>
</dbReference>
<dbReference type="Pfam" id="PF12708">
    <property type="entry name" value="Pect-lyase_RHGA_epim"/>
    <property type="match status" value="1"/>
</dbReference>
<reference evidence="2" key="1">
    <citation type="submission" date="2023-07" db="EMBL/GenBank/DDBJ databases">
        <title>A chromosome-level genome assembly of Lolium multiflorum.</title>
        <authorList>
            <person name="Chen Y."/>
            <person name="Copetti D."/>
            <person name="Kolliker R."/>
            <person name="Studer B."/>
        </authorList>
    </citation>
    <scope>NUCLEOTIDE SEQUENCE</scope>
    <source>
        <strain evidence="2">02402/16</strain>
        <tissue evidence="2">Leaf</tissue>
    </source>
</reference>
<sequence length="139" mass="15132">MPTTPPYAAPRGYTYRGYFGLSRVFCHCRVNFIFQAFLVFATIVSANQWTSVSGMYCQDLSASVNRPHSVSITEFGAVGDGITLNTKAFQNAIFYLTSFANKGGAQLFVPTGRWLTGSFSLISHLTVSLDKDAVIIGSP</sequence>
<comment type="caution">
    <text evidence="2">The sequence shown here is derived from an EMBL/GenBank/DDBJ whole genome shotgun (WGS) entry which is preliminary data.</text>
</comment>
<dbReference type="Gene3D" id="2.160.20.10">
    <property type="entry name" value="Single-stranded right-handed beta-helix, Pectin lyase-like"/>
    <property type="match status" value="1"/>
</dbReference>
<organism evidence="2 3">
    <name type="scientific">Lolium multiflorum</name>
    <name type="common">Italian ryegrass</name>
    <name type="synonym">Lolium perenne subsp. multiflorum</name>
    <dbReference type="NCBI Taxonomy" id="4521"/>
    <lineage>
        <taxon>Eukaryota</taxon>
        <taxon>Viridiplantae</taxon>
        <taxon>Streptophyta</taxon>
        <taxon>Embryophyta</taxon>
        <taxon>Tracheophyta</taxon>
        <taxon>Spermatophyta</taxon>
        <taxon>Magnoliopsida</taxon>
        <taxon>Liliopsida</taxon>
        <taxon>Poales</taxon>
        <taxon>Poaceae</taxon>
        <taxon>BOP clade</taxon>
        <taxon>Pooideae</taxon>
        <taxon>Poodae</taxon>
        <taxon>Poeae</taxon>
        <taxon>Poeae Chloroplast Group 2 (Poeae type)</taxon>
        <taxon>Loliodinae</taxon>
        <taxon>Loliinae</taxon>
        <taxon>Lolium</taxon>
    </lineage>
</organism>
<name>A0AAD8VFS3_LOLMU</name>
<dbReference type="InterPro" id="IPR012334">
    <property type="entry name" value="Pectin_lyas_fold"/>
</dbReference>
<dbReference type="InterPro" id="IPR011050">
    <property type="entry name" value="Pectin_lyase_fold/virulence"/>
</dbReference>
<dbReference type="InterPro" id="IPR051801">
    <property type="entry name" value="GH28_Enzymes"/>
</dbReference>